<comment type="caution">
    <text evidence="2">The sequence shown here is derived from an EMBL/GenBank/DDBJ whole genome shotgun (WGS) entry which is preliminary data.</text>
</comment>
<dbReference type="EMBL" id="JBHMCR010000017">
    <property type="protein sequence ID" value="MFB9523373.1"/>
    <property type="molecule type" value="Genomic_DNA"/>
</dbReference>
<feature type="domain" description="MbtH-like" evidence="1">
    <location>
        <begin position="1"/>
        <end position="50"/>
    </location>
</feature>
<proteinExistence type="predicted"/>
<dbReference type="Proteomes" id="UP001589718">
    <property type="component" value="Unassembled WGS sequence"/>
</dbReference>
<protein>
    <submittedName>
        <fullName evidence="2">MbtH family protein</fullName>
    </submittedName>
</protein>
<accession>A0ABV5PKT6</accession>
<reference evidence="2 3" key="1">
    <citation type="submission" date="2024-09" db="EMBL/GenBank/DDBJ databases">
        <authorList>
            <person name="Sun Q."/>
            <person name="Mori K."/>
        </authorList>
    </citation>
    <scope>NUCLEOTIDE SEQUENCE [LARGE SCALE GENOMIC DNA]</scope>
    <source>
        <strain evidence="2 3">JCM 4362</strain>
    </source>
</reference>
<evidence type="ECO:0000313" key="2">
    <source>
        <dbReference type="EMBL" id="MFB9523373.1"/>
    </source>
</evidence>
<dbReference type="Pfam" id="PF03621">
    <property type="entry name" value="MbtH"/>
    <property type="match status" value="1"/>
</dbReference>
<dbReference type="InterPro" id="IPR037407">
    <property type="entry name" value="MLP_fam"/>
</dbReference>
<keyword evidence="3" id="KW-1185">Reference proteome</keyword>
<organism evidence="2 3">
    <name type="scientific">Streptomyces cremeus</name>
    <dbReference type="NCBI Taxonomy" id="66881"/>
    <lineage>
        <taxon>Bacteria</taxon>
        <taxon>Bacillati</taxon>
        <taxon>Actinomycetota</taxon>
        <taxon>Actinomycetes</taxon>
        <taxon>Kitasatosporales</taxon>
        <taxon>Streptomycetaceae</taxon>
        <taxon>Streptomyces</taxon>
    </lineage>
</organism>
<evidence type="ECO:0000313" key="3">
    <source>
        <dbReference type="Proteomes" id="UP001589718"/>
    </source>
</evidence>
<name>A0ABV5PKT6_STRCM</name>
<dbReference type="SUPFAM" id="SSF160582">
    <property type="entry name" value="MbtH-like"/>
    <property type="match status" value="1"/>
</dbReference>
<evidence type="ECO:0000259" key="1">
    <source>
        <dbReference type="SMART" id="SM00923"/>
    </source>
</evidence>
<gene>
    <name evidence="2" type="ORF">ACFFTU_25855</name>
</gene>
<sequence length="63" mass="7301">MSEDEQRTYSVVRNGEEQYSVWPADREVPQGWQVAGLSGSKAECLTYIEEHWNDMRPLSLRGQ</sequence>
<dbReference type="PANTHER" id="PTHR38444">
    <property type="entry name" value="ENTEROBACTIN BIOSYNTHESIS PROTEIN YBDZ"/>
    <property type="match status" value="1"/>
</dbReference>
<dbReference type="InterPro" id="IPR005153">
    <property type="entry name" value="MbtH-like_dom"/>
</dbReference>
<dbReference type="RefSeq" id="WP_345226182.1">
    <property type="nucleotide sequence ID" value="NZ_BAAAXE010000013.1"/>
</dbReference>
<dbReference type="SMART" id="SM00923">
    <property type="entry name" value="MbtH"/>
    <property type="match status" value="1"/>
</dbReference>
<dbReference type="Gene3D" id="3.90.820.10">
    <property type="entry name" value="Structural Genomics, Unknown Function 30-nov-00 1gh9 Mol_id"/>
    <property type="match status" value="1"/>
</dbReference>
<dbReference type="InterPro" id="IPR038020">
    <property type="entry name" value="MbtH-like_sf"/>
</dbReference>
<dbReference type="PANTHER" id="PTHR38444:SF1">
    <property type="entry name" value="ENTEROBACTIN BIOSYNTHESIS PROTEIN YBDZ"/>
    <property type="match status" value="1"/>
</dbReference>